<dbReference type="GO" id="GO:0004038">
    <property type="term" value="F:allantoinase activity"/>
    <property type="evidence" value="ECO:0007669"/>
    <property type="project" value="TreeGrafter"/>
</dbReference>
<dbReference type="Gene3D" id="3.20.20.140">
    <property type="entry name" value="Metal-dependent hydrolases"/>
    <property type="match status" value="1"/>
</dbReference>
<dbReference type="InterPro" id="IPR004722">
    <property type="entry name" value="DHOase"/>
</dbReference>
<dbReference type="NCBIfam" id="TIGR00857">
    <property type="entry name" value="pyrC_multi"/>
    <property type="match status" value="1"/>
</dbReference>
<dbReference type="SUPFAM" id="SSF51338">
    <property type="entry name" value="Composite domain of metallo-dependent hydrolases"/>
    <property type="match status" value="1"/>
</dbReference>
<dbReference type="GO" id="GO:0005737">
    <property type="term" value="C:cytoplasm"/>
    <property type="evidence" value="ECO:0007669"/>
    <property type="project" value="TreeGrafter"/>
</dbReference>
<dbReference type="CDD" id="cd01317">
    <property type="entry name" value="DHOase_IIa"/>
    <property type="match status" value="1"/>
</dbReference>
<dbReference type="SUPFAM" id="SSF51556">
    <property type="entry name" value="Metallo-dependent hydrolases"/>
    <property type="match status" value="1"/>
</dbReference>
<evidence type="ECO:0000256" key="4">
    <source>
        <dbReference type="ARBA" id="ARBA00022975"/>
    </source>
</evidence>
<dbReference type="GO" id="GO:0006145">
    <property type="term" value="P:purine nucleobase catabolic process"/>
    <property type="evidence" value="ECO:0007669"/>
    <property type="project" value="TreeGrafter"/>
</dbReference>
<accession>A0A6J7JXK1</accession>
<dbReference type="InterPro" id="IPR006680">
    <property type="entry name" value="Amidohydro-rel"/>
</dbReference>
<feature type="domain" description="Amidohydrolase-related" evidence="5">
    <location>
        <begin position="60"/>
        <end position="261"/>
    </location>
</feature>
<comment type="cofactor">
    <cofactor evidence="1">
        <name>Zn(2+)</name>
        <dbReference type="ChEBI" id="CHEBI:29105"/>
    </cofactor>
</comment>
<dbReference type="GO" id="GO:0046872">
    <property type="term" value="F:metal ion binding"/>
    <property type="evidence" value="ECO:0007669"/>
    <property type="project" value="UniProtKB-KW"/>
</dbReference>
<protein>
    <submittedName>
        <fullName evidence="6">Unannotated protein</fullName>
    </submittedName>
</protein>
<name>A0A6J7JXK1_9ZZZZ</name>
<gene>
    <name evidence="6" type="ORF">UFOPK3828_00148</name>
</gene>
<evidence type="ECO:0000256" key="1">
    <source>
        <dbReference type="ARBA" id="ARBA00001947"/>
    </source>
</evidence>
<dbReference type="PROSITE" id="PS00483">
    <property type="entry name" value="DIHYDROOROTASE_2"/>
    <property type="match status" value="1"/>
</dbReference>
<dbReference type="Pfam" id="PF01979">
    <property type="entry name" value="Amidohydro_1"/>
    <property type="match status" value="1"/>
</dbReference>
<sequence length="275" mass="30001">MRRALEYVKTFNGIIAQHAQEPALTVDSQMNEGIMSSKLGLTGWPAVAEEAIIARDILLAEHVGSRLHICHLTTAGGVELVRFAKSRGINVTAEVTPHHLLLTDDLVSNYDPVLKVNPPLRTEKDVLALRKGLADGTIDIVGTDHAPHPIEDKDCEWQSAAFGMVGLETALSVVVKAMIDTKLMNWTDLVDRMSIAPARIAGYANHGQSIKEGASANLTIIDTQARWTVDRNRLASKSKNTPFEGMQLSAQVLHTFLNGKQILKNGEIMNGGERE</sequence>
<dbReference type="GO" id="GO:0006221">
    <property type="term" value="P:pyrimidine nucleotide biosynthetic process"/>
    <property type="evidence" value="ECO:0007669"/>
    <property type="project" value="UniProtKB-KW"/>
</dbReference>
<dbReference type="InterPro" id="IPR050138">
    <property type="entry name" value="DHOase/Allantoinase_Hydrolase"/>
</dbReference>
<dbReference type="PANTHER" id="PTHR43668">
    <property type="entry name" value="ALLANTOINASE"/>
    <property type="match status" value="1"/>
</dbReference>
<dbReference type="GO" id="GO:0004151">
    <property type="term" value="F:dihydroorotase activity"/>
    <property type="evidence" value="ECO:0007669"/>
    <property type="project" value="InterPro"/>
</dbReference>
<reference evidence="6" key="1">
    <citation type="submission" date="2020-05" db="EMBL/GenBank/DDBJ databases">
        <authorList>
            <person name="Chiriac C."/>
            <person name="Salcher M."/>
            <person name="Ghai R."/>
            <person name="Kavagutti S V."/>
        </authorList>
    </citation>
    <scope>NUCLEOTIDE SEQUENCE</scope>
</reference>
<keyword evidence="2" id="KW-0479">Metal-binding</keyword>
<evidence type="ECO:0000256" key="2">
    <source>
        <dbReference type="ARBA" id="ARBA00022723"/>
    </source>
</evidence>
<keyword evidence="3" id="KW-0378">Hydrolase</keyword>
<dbReference type="PANTHER" id="PTHR43668:SF2">
    <property type="entry name" value="ALLANTOINASE"/>
    <property type="match status" value="1"/>
</dbReference>
<proteinExistence type="predicted"/>
<keyword evidence="4" id="KW-0665">Pyrimidine biosynthesis</keyword>
<dbReference type="EMBL" id="CAFBNP010000012">
    <property type="protein sequence ID" value="CAB4946782.1"/>
    <property type="molecule type" value="Genomic_DNA"/>
</dbReference>
<dbReference type="AlphaFoldDB" id="A0A6J7JXK1"/>
<dbReference type="InterPro" id="IPR011059">
    <property type="entry name" value="Metal-dep_hydrolase_composite"/>
</dbReference>
<organism evidence="6">
    <name type="scientific">freshwater metagenome</name>
    <dbReference type="NCBI Taxonomy" id="449393"/>
    <lineage>
        <taxon>unclassified sequences</taxon>
        <taxon>metagenomes</taxon>
        <taxon>ecological metagenomes</taxon>
    </lineage>
</organism>
<evidence type="ECO:0000313" key="6">
    <source>
        <dbReference type="EMBL" id="CAB4946782.1"/>
    </source>
</evidence>
<evidence type="ECO:0000256" key="3">
    <source>
        <dbReference type="ARBA" id="ARBA00022801"/>
    </source>
</evidence>
<dbReference type="InterPro" id="IPR032466">
    <property type="entry name" value="Metal_Hydrolase"/>
</dbReference>
<evidence type="ECO:0000259" key="5">
    <source>
        <dbReference type="Pfam" id="PF01979"/>
    </source>
</evidence>
<dbReference type="InterPro" id="IPR002195">
    <property type="entry name" value="Dihydroorotase_CS"/>
</dbReference>